<gene>
    <name evidence="2" type="ORF">MNB_SM-3-962</name>
</gene>
<evidence type="ECO:0000313" key="2">
    <source>
        <dbReference type="EMBL" id="SFV75083.1"/>
    </source>
</evidence>
<evidence type="ECO:0008006" key="3">
    <source>
        <dbReference type="Google" id="ProtNLM"/>
    </source>
</evidence>
<reference evidence="2" key="1">
    <citation type="submission" date="2016-10" db="EMBL/GenBank/DDBJ databases">
        <authorList>
            <person name="de Groot N.N."/>
        </authorList>
    </citation>
    <scope>NUCLEOTIDE SEQUENCE</scope>
</reference>
<protein>
    <recommendedName>
        <fullName evidence="3">HlyD family secretion protein</fullName>
    </recommendedName>
</protein>
<keyword evidence="1" id="KW-0175">Coiled coil</keyword>
<dbReference type="EMBL" id="FPHP01000017">
    <property type="protein sequence ID" value="SFV75083.1"/>
    <property type="molecule type" value="Genomic_DNA"/>
</dbReference>
<name>A0A1W1D380_9ZZZZ</name>
<proteinExistence type="predicted"/>
<feature type="coiled-coil region" evidence="1">
    <location>
        <begin position="81"/>
        <end position="157"/>
    </location>
</feature>
<sequence>MKILFLLVFATVLFGKEYYAKVEPYEMRKVSSKVAGEIVYVNEYDLGNILSSKPYIKIDDSIDKKELISLQKKEKFLQSMLQEDEDILQNIQATLKRKQNNYDAIKGMKIKSQVEKDGAFYDLIATKNQLLNTKKSIANLETQISNTKLLIIKLRKKIKDKSVTAKGFLLYSLLVKPQQVVGIGTPLALIADISKAKLLLYLDKDDVYNAKHKVIYINGKKTNYKITRLIKIADTINISKYQAQIIIDAPKIFSNLVKVELKDE</sequence>
<accession>A0A1W1D380</accession>
<organism evidence="2">
    <name type="scientific">hydrothermal vent metagenome</name>
    <dbReference type="NCBI Taxonomy" id="652676"/>
    <lineage>
        <taxon>unclassified sequences</taxon>
        <taxon>metagenomes</taxon>
        <taxon>ecological metagenomes</taxon>
    </lineage>
</organism>
<dbReference type="AlphaFoldDB" id="A0A1W1D380"/>
<evidence type="ECO:0000256" key="1">
    <source>
        <dbReference type="SAM" id="Coils"/>
    </source>
</evidence>